<sequence length="291" mass="31265">MGRLPHEAPAEDPVLSFEGPLQIAFEGPGTLDNSAQGVETGRAAPEFGRLEDESAAVVGRRQRDRLGRGGDRPGRFQGVFDVDPVVAQDALQPQRDLRTATRDDMASGPVVGGLQEHRVLPLHPEVLQDVGSARVGPAPQQLLALAHHPLVRRPHRARQEVPVRLIARAVLEWPVTLLEVVAQDPALRVVQGVLEEPCDLPLPRVRRRAARRLQQLREPPAAPAVAAAPSVHVREDGRERVTHGRVGRPPSFSTTRSCDSRVMSLRVAMEGLCGPALTAPSACGTARAAGG</sequence>
<evidence type="ECO:0000256" key="1">
    <source>
        <dbReference type="SAM" id="MobiDB-lite"/>
    </source>
</evidence>
<gene>
    <name evidence="2" type="ORF">OG477_07215</name>
</gene>
<evidence type="ECO:0000313" key="2">
    <source>
        <dbReference type="EMBL" id="WTP85155.1"/>
    </source>
</evidence>
<dbReference type="AlphaFoldDB" id="A0AAU1HR59"/>
<organism evidence="2">
    <name type="scientific">Streptomyces sp. NBC_00180</name>
    <dbReference type="NCBI Taxonomy" id="2903632"/>
    <lineage>
        <taxon>Bacteria</taxon>
        <taxon>Bacillati</taxon>
        <taxon>Actinomycetota</taxon>
        <taxon>Actinomycetes</taxon>
        <taxon>Kitasatosporales</taxon>
        <taxon>Streptomycetaceae</taxon>
        <taxon>Streptomyces</taxon>
    </lineage>
</organism>
<name>A0AAU1HR59_9ACTN</name>
<protein>
    <submittedName>
        <fullName evidence="2">Uncharacterized protein</fullName>
    </submittedName>
</protein>
<reference evidence="2" key="1">
    <citation type="submission" date="2022-10" db="EMBL/GenBank/DDBJ databases">
        <title>The complete genomes of actinobacterial strains from the NBC collection.</title>
        <authorList>
            <person name="Joergensen T.S."/>
            <person name="Alvarez Arevalo M."/>
            <person name="Sterndorff E.B."/>
            <person name="Faurdal D."/>
            <person name="Vuksanovic O."/>
            <person name="Mourched A.-S."/>
            <person name="Charusanti P."/>
            <person name="Shaw S."/>
            <person name="Blin K."/>
            <person name="Weber T."/>
        </authorList>
    </citation>
    <scope>NUCLEOTIDE SEQUENCE</scope>
    <source>
        <strain evidence="2">NBC 00180</strain>
    </source>
</reference>
<feature type="region of interest" description="Disordered" evidence="1">
    <location>
        <begin position="235"/>
        <end position="255"/>
    </location>
</feature>
<dbReference type="EMBL" id="CP108140">
    <property type="protein sequence ID" value="WTP85155.1"/>
    <property type="molecule type" value="Genomic_DNA"/>
</dbReference>
<feature type="region of interest" description="Disordered" evidence="1">
    <location>
        <begin position="54"/>
        <end position="79"/>
    </location>
</feature>
<feature type="compositionally biased region" description="Basic and acidic residues" evidence="1">
    <location>
        <begin position="64"/>
        <end position="74"/>
    </location>
</feature>
<proteinExistence type="predicted"/>
<accession>A0AAU1HR59</accession>